<dbReference type="Pfam" id="PF01712">
    <property type="entry name" value="dNK"/>
    <property type="match status" value="1"/>
</dbReference>
<feature type="domain" description="Deoxynucleoside kinase" evidence="1">
    <location>
        <begin position="20"/>
        <end position="227"/>
    </location>
</feature>
<accession>A0A6C0EZA1</accession>
<name>A0A6C0EZA1_9ZZZZ</name>
<dbReference type="Gene3D" id="3.40.50.300">
    <property type="entry name" value="P-loop containing nucleotide triphosphate hydrolases"/>
    <property type="match status" value="1"/>
</dbReference>
<dbReference type="GO" id="GO:0005737">
    <property type="term" value="C:cytoplasm"/>
    <property type="evidence" value="ECO:0007669"/>
    <property type="project" value="TreeGrafter"/>
</dbReference>
<dbReference type="PANTHER" id="PTHR10513:SF35">
    <property type="entry name" value="DEOXYADENOSINE KINASE"/>
    <property type="match status" value="1"/>
</dbReference>
<dbReference type="EMBL" id="MN738999">
    <property type="protein sequence ID" value="QHT34388.1"/>
    <property type="molecule type" value="Genomic_DNA"/>
</dbReference>
<protein>
    <recommendedName>
        <fullName evidence="1">Deoxynucleoside kinase domain-containing protein</fullName>
    </recommendedName>
</protein>
<sequence length="304" mass="35316">MGASASFSRDANSSSSCLIVSIDGNIGSGKTTGKAKLREYIMSLKKKKEDDSIIFVDEPTGDWEQIKDENGVPILTNLYLDVKRFAFRFQMMAYITRLKKIRQALKTPNVRLIITERCLLTDAHVFAKMLYDSKKIEQDEYDIYMRWFDEFAKEVEPSCIIYFKASTEVCMNRIQKRNRPGESNIGFEYLEDCNRYHDEWLNSVPSKITIPTLILNAEVDSELYDYSADIYHFINSLRASRTVGVMHRLKTYIDGNQFKMYSSEEKENADNYHGWYQAPPSPTSREDRMRLSRLGHASYLHFDA</sequence>
<dbReference type="PANTHER" id="PTHR10513">
    <property type="entry name" value="DEOXYNUCLEOSIDE KINASE"/>
    <property type="match status" value="1"/>
</dbReference>
<dbReference type="AlphaFoldDB" id="A0A6C0EZA1"/>
<dbReference type="SUPFAM" id="SSF52540">
    <property type="entry name" value="P-loop containing nucleoside triphosphate hydrolases"/>
    <property type="match status" value="1"/>
</dbReference>
<evidence type="ECO:0000259" key="1">
    <source>
        <dbReference type="Pfam" id="PF01712"/>
    </source>
</evidence>
<proteinExistence type="predicted"/>
<dbReference type="InterPro" id="IPR027417">
    <property type="entry name" value="P-loop_NTPase"/>
</dbReference>
<evidence type="ECO:0000313" key="2">
    <source>
        <dbReference type="EMBL" id="QHT34388.1"/>
    </source>
</evidence>
<dbReference type="GO" id="GO:0019136">
    <property type="term" value="F:deoxynucleoside kinase activity"/>
    <property type="evidence" value="ECO:0007669"/>
    <property type="project" value="TreeGrafter"/>
</dbReference>
<dbReference type="InterPro" id="IPR031314">
    <property type="entry name" value="DNK_dom"/>
</dbReference>
<dbReference type="InterPro" id="IPR050566">
    <property type="entry name" value="Deoxyribonucleoside_kinase"/>
</dbReference>
<reference evidence="2" key="1">
    <citation type="journal article" date="2020" name="Nature">
        <title>Giant virus diversity and host interactions through global metagenomics.</title>
        <authorList>
            <person name="Schulz F."/>
            <person name="Roux S."/>
            <person name="Paez-Espino D."/>
            <person name="Jungbluth S."/>
            <person name="Walsh D.A."/>
            <person name="Denef V.J."/>
            <person name="McMahon K.D."/>
            <person name="Konstantinidis K.T."/>
            <person name="Eloe-Fadrosh E.A."/>
            <person name="Kyrpides N.C."/>
            <person name="Woyke T."/>
        </authorList>
    </citation>
    <scope>NUCLEOTIDE SEQUENCE</scope>
    <source>
        <strain evidence="2">GVMAG-M-3300009163-63</strain>
    </source>
</reference>
<organism evidence="2">
    <name type="scientific">viral metagenome</name>
    <dbReference type="NCBI Taxonomy" id="1070528"/>
    <lineage>
        <taxon>unclassified sequences</taxon>
        <taxon>metagenomes</taxon>
        <taxon>organismal metagenomes</taxon>
    </lineage>
</organism>